<evidence type="ECO:0000313" key="2">
    <source>
        <dbReference type="Proteomes" id="UP000095767"/>
    </source>
</evidence>
<dbReference type="EMBL" id="LWDX02045589">
    <property type="protein sequence ID" value="OEL22344.1"/>
    <property type="molecule type" value="Genomic_DNA"/>
</dbReference>
<gene>
    <name evidence="1" type="ORF">BAE44_0016632</name>
</gene>
<dbReference type="AlphaFoldDB" id="A0A1E5VBF7"/>
<proteinExistence type="predicted"/>
<name>A0A1E5VBF7_9POAL</name>
<keyword evidence="2" id="KW-1185">Reference proteome</keyword>
<dbReference type="Proteomes" id="UP000095767">
    <property type="component" value="Unassembled WGS sequence"/>
</dbReference>
<feature type="non-terminal residue" evidence="1">
    <location>
        <position position="1"/>
    </location>
</feature>
<comment type="caution">
    <text evidence="1">The sequence shown here is derived from an EMBL/GenBank/DDBJ whole genome shotgun (WGS) entry which is preliminary data.</text>
</comment>
<protein>
    <submittedName>
        <fullName evidence="1">Uncharacterized protein</fullName>
    </submittedName>
</protein>
<organism evidence="1 2">
    <name type="scientific">Dichanthelium oligosanthes</name>
    <dbReference type="NCBI Taxonomy" id="888268"/>
    <lineage>
        <taxon>Eukaryota</taxon>
        <taxon>Viridiplantae</taxon>
        <taxon>Streptophyta</taxon>
        <taxon>Embryophyta</taxon>
        <taxon>Tracheophyta</taxon>
        <taxon>Spermatophyta</taxon>
        <taxon>Magnoliopsida</taxon>
        <taxon>Liliopsida</taxon>
        <taxon>Poales</taxon>
        <taxon>Poaceae</taxon>
        <taxon>PACMAD clade</taxon>
        <taxon>Panicoideae</taxon>
        <taxon>Panicodae</taxon>
        <taxon>Paniceae</taxon>
        <taxon>Dichantheliinae</taxon>
        <taxon>Dichanthelium</taxon>
    </lineage>
</organism>
<sequence>HFCWSRSNTSGHRNTPPGIKFATTPAKWCATELHDRGVYCTFTSTKFEYIKYLTSRK</sequence>
<reference evidence="1 2" key="1">
    <citation type="submission" date="2016-09" db="EMBL/GenBank/DDBJ databases">
        <title>The draft genome of Dichanthelium oligosanthes: A C3 panicoid grass species.</title>
        <authorList>
            <person name="Studer A.J."/>
            <person name="Schnable J.C."/>
            <person name="Brutnell T.P."/>
        </authorList>
    </citation>
    <scope>NUCLEOTIDE SEQUENCE [LARGE SCALE GENOMIC DNA]</scope>
    <source>
        <strain evidence="2">cv. Kellogg 1175</strain>
        <tissue evidence="1">Leaf</tissue>
    </source>
</reference>
<evidence type="ECO:0000313" key="1">
    <source>
        <dbReference type="EMBL" id="OEL22344.1"/>
    </source>
</evidence>
<accession>A0A1E5VBF7</accession>